<reference evidence="3 4" key="2">
    <citation type="journal article" date="2016" name="Genome Announc.">
        <title>Complete Genome Sequence of Sphingopyxis terrae Strain 203-1 (NBRC 111660), a Polyethylene Glycol Degrader.</title>
        <authorList>
            <person name="Ohtsubo Y."/>
            <person name="Nonoyama S."/>
            <person name="Nagata Y."/>
            <person name="Numata M."/>
            <person name="Tsuchikane K."/>
            <person name="Hosoyama A."/>
            <person name="Yamazoe A."/>
            <person name="Tsuda M."/>
            <person name="Fujita N."/>
            <person name="Kawai F."/>
        </authorList>
    </citation>
    <scope>NUCLEOTIDE SEQUENCE [LARGE SCALE GENOMIC DNA]</scope>
    <source>
        <strain evidence="3 4">203-1</strain>
    </source>
</reference>
<evidence type="ECO:0000256" key="1">
    <source>
        <dbReference type="ARBA" id="ARBA00006432"/>
    </source>
</evidence>
<dbReference type="EMBL" id="CP013342">
    <property type="protein sequence ID" value="AMU93426.1"/>
    <property type="molecule type" value="Genomic_DNA"/>
</dbReference>
<dbReference type="GO" id="GO:0031956">
    <property type="term" value="F:medium-chain fatty acid-CoA ligase activity"/>
    <property type="evidence" value="ECO:0007669"/>
    <property type="project" value="TreeGrafter"/>
</dbReference>
<organism evidence="3 4">
    <name type="scientific">Sphingopyxis terrae subsp. terrae NBRC 15098</name>
    <dbReference type="NCBI Taxonomy" id="1219058"/>
    <lineage>
        <taxon>Bacteria</taxon>
        <taxon>Pseudomonadati</taxon>
        <taxon>Pseudomonadota</taxon>
        <taxon>Alphaproteobacteria</taxon>
        <taxon>Sphingomonadales</taxon>
        <taxon>Sphingomonadaceae</taxon>
        <taxon>Sphingopyxis</taxon>
    </lineage>
</organism>
<keyword evidence="2" id="KW-0436">Ligase</keyword>
<evidence type="ECO:0000313" key="4">
    <source>
        <dbReference type="Proteomes" id="UP000076234"/>
    </source>
</evidence>
<dbReference type="Gene3D" id="1.20.910.10">
    <property type="entry name" value="Heme oxygenase-like"/>
    <property type="match status" value="1"/>
</dbReference>
<dbReference type="KEGG" id="ster:AOA14_02265"/>
<dbReference type="STRING" id="1219058.AOA14_02265"/>
<dbReference type="SUPFAM" id="SSF56801">
    <property type="entry name" value="Acetyl-CoA synthetase-like"/>
    <property type="match status" value="1"/>
</dbReference>
<dbReference type="PANTHER" id="PTHR43201:SF5">
    <property type="entry name" value="MEDIUM-CHAIN ACYL-COA LIGASE ACSF2, MITOCHONDRIAL"/>
    <property type="match status" value="1"/>
</dbReference>
<dbReference type="GO" id="GO:0006631">
    <property type="term" value="P:fatty acid metabolic process"/>
    <property type="evidence" value="ECO:0007669"/>
    <property type="project" value="TreeGrafter"/>
</dbReference>
<dbReference type="Proteomes" id="UP000076234">
    <property type="component" value="Chromosome"/>
</dbReference>
<dbReference type="SMART" id="SM01236">
    <property type="entry name" value="Haem_oxygenase_2"/>
    <property type="match status" value="1"/>
</dbReference>
<dbReference type="SUPFAM" id="SSF48613">
    <property type="entry name" value="Heme oxygenase-like"/>
    <property type="match status" value="1"/>
</dbReference>
<protein>
    <submittedName>
        <fullName evidence="3">AMP-dependent synthetase</fullName>
    </submittedName>
</protein>
<dbReference type="InterPro" id="IPR016084">
    <property type="entry name" value="Haem_Oase-like_multi-hlx"/>
</dbReference>
<accession>A0A142VUF6</accession>
<gene>
    <name evidence="3" type="ORF">AOA14_02265</name>
</gene>
<evidence type="ECO:0000256" key="2">
    <source>
        <dbReference type="ARBA" id="ARBA00022598"/>
    </source>
</evidence>
<dbReference type="InterPro" id="IPR045851">
    <property type="entry name" value="AMP-bd_C_sf"/>
</dbReference>
<comment type="similarity">
    <text evidence="1">Belongs to the ATP-dependent AMP-binding enzyme family.</text>
</comment>
<dbReference type="Pfam" id="PF14518">
    <property type="entry name" value="Haem_oxygenas_2"/>
    <property type="match status" value="1"/>
</dbReference>
<reference evidence="4" key="1">
    <citation type="submission" date="2015-11" db="EMBL/GenBank/DDBJ databases">
        <title>Complete genome sequence of a polyethylene glycol-degrading strain Sphingopyxis terrae strain 203-1 (NBRC 15098).</title>
        <authorList>
            <person name="Yoshiyuki O."/>
            <person name="Shouta N."/>
            <person name="Nagata Y."/>
            <person name="Numata M."/>
            <person name="Tsuchikane K."/>
            <person name="Hosoyama A."/>
            <person name="Yamazoe A."/>
            <person name="Tsuda M."/>
            <person name="Fujita N."/>
            <person name="Kawai F."/>
        </authorList>
    </citation>
    <scope>NUCLEOTIDE SEQUENCE [LARGE SCALE GENOMIC DNA]</scope>
    <source>
        <strain evidence="4">203-1</strain>
    </source>
</reference>
<sequence>MLEGPICLGAVGGAAPHAPLHTGDIGTIDAAGRLHIDGRKSSLIITSFGRNISPEWVEAALTRQPAIAQAMVWGDGRPAPEALIVPAHADADLDAAVAAANALLPAYARVRSWREAAHFTPMNGQLTGNGRLRRAAIAAAYLDGTADFFTELEAQTVRERLRFLTIPQLQAGLTGTITRDVYLAYLAQAYHHVSHTVPLMQAARARLGGRPAIVAALDDYIAEETGHEEWILSDIAVAGGDAAAVRASAPAPATAAMVDHAYRRIATGNAMAFFGMVYVLESVSVALATRGASAVAKNLGLPPQAFTYLTSHGALDQDHMAFFAELVNGLDDPADRAAILGMAREMFALFGGVFAGIEMEPARAAA</sequence>
<dbReference type="PANTHER" id="PTHR43201">
    <property type="entry name" value="ACYL-COA SYNTHETASE"/>
    <property type="match status" value="1"/>
</dbReference>
<dbReference type="Pfam" id="PF23562">
    <property type="entry name" value="AMP-binding_C_3"/>
    <property type="match status" value="1"/>
</dbReference>
<evidence type="ECO:0000313" key="3">
    <source>
        <dbReference type="EMBL" id="AMU93426.1"/>
    </source>
</evidence>
<name>A0A142VUF6_9SPHN</name>
<dbReference type="AlphaFoldDB" id="A0A142VUF6"/>
<dbReference type="Gene3D" id="3.30.300.30">
    <property type="match status" value="1"/>
</dbReference>
<proteinExistence type="inferred from homology"/>